<evidence type="ECO:0000313" key="3">
    <source>
        <dbReference type="EMBL" id="CAG9767809.1"/>
    </source>
</evidence>
<reference evidence="3" key="1">
    <citation type="submission" date="2022-01" db="EMBL/GenBank/DDBJ databases">
        <authorList>
            <person name="King R."/>
        </authorList>
    </citation>
    <scope>NUCLEOTIDE SEQUENCE</scope>
</reference>
<dbReference type="GO" id="GO:0016787">
    <property type="term" value="F:hydrolase activity"/>
    <property type="evidence" value="ECO:0007669"/>
    <property type="project" value="UniProtKB-KW"/>
</dbReference>
<comment type="similarity">
    <text evidence="1">Belongs to the AB hydrolase superfamily.</text>
</comment>
<dbReference type="Gene3D" id="3.40.50.1820">
    <property type="entry name" value="alpha/beta hydrolase"/>
    <property type="match status" value="1"/>
</dbReference>
<dbReference type="EMBL" id="OU892280">
    <property type="protein sequence ID" value="CAG9767809.1"/>
    <property type="molecule type" value="Genomic_DNA"/>
</dbReference>
<dbReference type="InterPro" id="IPR050266">
    <property type="entry name" value="AB_hydrolase_sf"/>
</dbReference>
<gene>
    <name evidence="3" type="ORF">CEUTPL_LOCUS8365</name>
</gene>
<dbReference type="InterPro" id="IPR029058">
    <property type="entry name" value="AB_hydrolase_fold"/>
</dbReference>
<sequence>MGHSMGCLISYHYAILYPQNVDLFLNLDGVIMWNMDRVPPMAAFMDSFPKFQEFALSTSEPPSYTLEQMRLMIHKPHNGSIDLKHADLLLERSIAASKHDPGKYYFTRDPRLKFNDHFILATEDLREKSKNIVCPSLFVKFAQSSYSAANTSLYDGLISILPNAEFHIVEGTHHAHLNNPEKFAALLQQFMDKHYE</sequence>
<dbReference type="AlphaFoldDB" id="A0A9N9MMN5"/>
<name>A0A9N9MMN5_9CUCU</name>
<keyword evidence="4" id="KW-1185">Reference proteome</keyword>
<dbReference type="OrthoDB" id="190201at2759"/>
<organism evidence="3 4">
    <name type="scientific">Ceutorhynchus assimilis</name>
    <name type="common">cabbage seed weevil</name>
    <dbReference type="NCBI Taxonomy" id="467358"/>
    <lineage>
        <taxon>Eukaryota</taxon>
        <taxon>Metazoa</taxon>
        <taxon>Ecdysozoa</taxon>
        <taxon>Arthropoda</taxon>
        <taxon>Hexapoda</taxon>
        <taxon>Insecta</taxon>
        <taxon>Pterygota</taxon>
        <taxon>Neoptera</taxon>
        <taxon>Endopterygota</taxon>
        <taxon>Coleoptera</taxon>
        <taxon>Polyphaga</taxon>
        <taxon>Cucujiformia</taxon>
        <taxon>Curculionidae</taxon>
        <taxon>Ceutorhynchinae</taxon>
        <taxon>Ceutorhynchus</taxon>
    </lineage>
</organism>
<dbReference type="SUPFAM" id="SSF53474">
    <property type="entry name" value="alpha/beta-Hydrolases"/>
    <property type="match status" value="1"/>
</dbReference>
<dbReference type="GO" id="GO:0016020">
    <property type="term" value="C:membrane"/>
    <property type="evidence" value="ECO:0007669"/>
    <property type="project" value="TreeGrafter"/>
</dbReference>
<proteinExistence type="inferred from homology"/>
<accession>A0A9N9MMN5</accession>
<protein>
    <recommendedName>
        <fullName evidence="5">AB hydrolase-1 domain-containing protein</fullName>
    </recommendedName>
</protein>
<evidence type="ECO:0008006" key="5">
    <source>
        <dbReference type="Google" id="ProtNLM"/>
    </source>
</evidence>
<dbReference type="Proteomes" id="UP001152799">
    <property type="component" value="Chromosome 4"/>
</dbReference>
<evidence type="ECO:0000313" key="4">
    <source>
        <dbReference type="Proteomes" id="UP001152799"/>
    </source>
</evidence>
<evidence type="ECO:0000256" key="2">
    <source>
        <dbReference type="ARBA" id="ARBA00022801"/>
    </source>
</evidence>
<dbReference type="PANTHER" id="PTHR43798">
    <property type="entry name" value="MONOACYLGLYCEROL LIPASE"/>
    <property type="match status" value="1"/>
</dbReference>
<evidence type="ECO:0000256" key="1">
    <source>
        <dbReference type="ARBA" id="ARBA00008645"/>
    </source>
</evidence>
<dbReference type="PANTHER" id="PTHR43798:SF14">
    <property type="entry name" value="SERINE HYDROLASE-LIKE PROTEIN DDB_G0286239"/>
    <property type="match status" value="1"/>
</dbReference>
<keyword evidence="2" id="KW-0378">Hydrolase</keyword>